<accession>A0A1H7AAS1</accession>
<comment type="function">
    <text evidence="9">Fluoride-specific ion channel. Important for reducing fluoride concentration in the cell, thus reducing its toxicity.</text>
</comment>
<evidence type="ECO:0000256" key="8">
    <source>
        <dbReference type="ARBA" id="ARBA00035585"/>
    </source>
</evidence>
<name>A0A1H7AAS1_9DEIO</name>
<feature type="binding site" evidence="9">
    <location>
        <position position="89"/>
    </location>
    <ligand>
        <name>Na(+)</name>
        <dbReference type="ChEBI" id="CHEBI:29101"/>
        <note>structural</note>
    </ligand>
</feature>
<dbReference type="AlphaFoldDB" id="A0A1H7AAS1"/>
<dbReference type="STRING" id="856736.SAMN04488058_11160"/>
<sequence>MLAAMSPMPMSPSLWLWVALGGAVGALCRQGLVLALAPLVVRTGFPVTVLLINVLGSFLLGLTLALAGRGVWPEAARLGFGTGVLGAFTTFSTFSADLDALIRRGEGGAALAYAGLNVGLGLGAAVCGRLLGGRL</sequence>
<keyword evidence="9" id="KW-0479">Metal-binding</keyword>
<evidence type="ECO:0000313" key="10">
    <source>
        <dbReference type="EMBL" id="SEJ58960.1"/>
    </source>
</evidence>
<evidence type="ECO:0000256" key="4">
    <source>
        <dbReference type="ARBA" id="ARBA00022989"/>
    </source>
</evidence>
<feature type="transmembrane region" description="Helical" evidence="9">
    <location>
        <begin position="110"/>
        <end position="131"/>
    </location>
</feature>
<keyword evidence="3 9" id="KW-0812">Transmembrane</keyword>
<evidence type="ECO:0000256" key="9">
    <source>
        <dbReference type="HAMAP-Rule" id="MF_00454"/>
    </source>
</evidence>
<keyword evidence="11" id="KW-1185">Reference proteome</keyword>
<keyword evidence="9" id="KW-0813">Transport</keyword>
<feature type="transmembrane region" description="Helical" evidence="9">
    <location>
        <begin position="78"/>
        <end position="98"/>
    </location>
</feature>
<keyword evidence="9" id="KW-0915">Sodium</keyword>
<keyword evidence="6 9" id="KW-0407">Ion channel</keyword>
<comment type="similarity">
    <text evidence="7 9">Belongs to the fluoride channel Fluc/FEX (TC 1.A.43) family.</text>
</comment>
<feature type="transmembrane region" description="Helical" evidence="9">
    <location>
        <begin position="45"/>
        <end position="66"/>
    </location>
</feature>
<dbReference type="PANTHER" id="PTHR28259:SF1">
    <property type="entry name" value="FLUORIDE EXPORT PROTEIN 1-RELATED"/>
    <property type="match status" value="1"/>
</dbReference>
<evidence type="ECO:0000256" key="7">
    <source>
        <dbReference type="ARBA" id="ARBA00035120"/>
    </source>
</evidence>
<keyword evidence="9" id="KW-0406">Ion transport</keyword>
<dbReference type="EMBL" id="FNZA01000011">
    <property type="protein sequence ID" value="SEJ58960.1"/>
    <property type="molecule type" value="Genomic_DNA"/>
</dbReference>
<comment type="activity regulation">
    <text evidence="9">Na(+) is not transported, but it plays an essential structural role and its presence is essential for fluoride channel function.</text>
</comment>
<feature type="binding site" evidence="9">
    <location>
        <position position="86"/>
    </location>
    <ligand>
        <name>Na(+)</name>
        <dbReference type="ChEBI" id="CHEBI:29101"/>
        <note>structural</note>
    </ligand>
</feature>
<reference evidence="11" key="1">
    <citation type="submission" date="2016-10" db="EMBL/GenBank/DDBJ databases">
        <authorList>
            <person name="Varghese N."/>
            <person name="Submissions S."/>
        </authorList>
    </citation>
    <scope>NUCLEOTIDE SEQUENCE [LARGE SCALE GENOMIC DNA]</scope>
    <source>
        <strain evidence="11">CGMCC 1.10218</strain>
    </source>
</reference>
<evidence type="ECO:0000256" key="3">
    <source>
        <dbReference type="ARBA" id="ARBA00022692"/>
    </source>
</evidence>
<dbReference type="Proteomes" id="UP000199223">
    <property type="component" value="Unassembled WGS sequence"/>
</dbReference>
<dbReference type="GO" id="GO:0005886">
    <property type="term" value="C:plasma membrane"/>
    <property type="evidence" value="ECO:0007669"/>
    <property type="project" value="UniProtKB-SubCell"/>
</dbReference>
<evidence type="ECO:0000256" key="6">
    <source>
        <dbReference type="ARBA" id="ARBA00023303"/>
    </source>
</evidence>
<dbReference type="Pfam" id="PF02537">
    <property type="entry name" value="CRCB"/>
    <property type="match status" value="1"/>
</dbReference>
<evidence type="ECO:0000256" key="1">
    <source>
        <dbReference type="ARBA" id="ARBA00004651"/>
    </source>
</evidence>
<comment type="subcellular location">
    <subcellularLocation>
        <location evidence="1 9">Cell membrane</location>
        <topology evidence="1 9">Multi-pass membrane protein</topology>
    </subcellularLocation>
</comment>
<dbReference type="InterPro" id="IPR003691">
    <property type="entry name" value="FluC"/>
</dbReference>
<dbReference type="PANTHER" id="PTHR28259">
    <property type="entry name" value="FLUORIDE EXPORT PROTEIN 1-RELATED"/>
    <property type="match status" value="1"/>
</dbReference>
<gene>
    <name evidence="9" type="primary">fluC</name>
    <name evidence="9" type="synonym">crcB</name>
    <name evidence="10" type="ORF">SAMN04488058_11160</name>
</gene>
<organism evidence="10 11">
    <name type="scientific">Deinococcus reticulitermitis</name>
    <dbReference type="NCBI Taxonomy" id="856736"/>
    <lineage>
        <taxon>Bacteria</taxon>
        <taxon>Thermotogati</taxon>
        <taxon>Deinococcota</taxon>
        <taxon>Deinococci</taxon>
        <taxon>Deinococcales</taxon>
        <taxon>Deinococcaceae</taxon>
        <taxon>Deinococcus</taxon>
    </lineage>
</organism>
<comment type="catalytic activity">
    <reaction evidence="8">
        <text>fluoride(in) = fluoride(out)</text>
        <dbReference type="Rhea" id="RHEA:76159"/>
        <dbReference type="ChEBI" id="CHEBI:17051"/>
    </reaction>
    <physiologicalReaction direction="left-to-right" evidence="8">
        <dbReference type="Rhea" id="RHEA:76160"/>
    </physiologicalReaction>
</comment>
<dbReference type="GO" id="GO:0046872">
    <property type="term" value="F:metal ion binding"/>
    <property type="evidence" value="ECO:0007669"/>
    <property type="project" value="UniProtKB-KW"/>
</dbReference>
<evidence type="ECO:0000256" key="5">
    <source>
        <dbReference type="ARBA" id="ARBA00023136"/>
    </source>
</evidence>
<dbReference type="HAMAP" id="MF_00454">
    <property type="entry name" value="FluC"/>
    <property type="match status" value="1"/>
</dbReference>
<dbReference type="GO" id="GO:0140114">
    <property type="term" value="P:cellular detoxification of fluoride"/>
    <property type="evidence" value="ECO:0007669"/>
    <property type="project" value="UniProtKB-UniRule"/>
</dbReference>
<keyword evidence="2 9" id="KW-1003">Cell membrane</keyword>
<keyword evidence="5 9" id="KW-0472">Membrane</keyword>
<dbReference type="GO" id="GO:0062054">
    <property type="term" value="F:fluoride channel activity"/>
    <property type="evidence" value="ECO:0007669"/>
    <property type="project" value="UniProtKB-UniRule"/>
</dbReference>
<keyword evidence="4 9" id="KW-1133">Transmembrane helix</keyword>
<evidence type="ECO:0000256" key="2">
    <source>
        <dbReference type="ARBA" id="ARBA00022475"/>
    </source>
</evidence>
<evidence type="ECO:0000313" key="11">
    <source>
        <dbReference type="Proteomes" id="UP000199223"/>
    </source>
</evidence>
<protein>
    <recommendedName>
        <fullName evidence="9">Fluoride-specific ion channel FluC</fullName>
    </recommendedName>
</protein>
<proteinExistence type="inferred from homology"/>